<feature type="compositionally biased region" description="Basic and acidic residues" evidence="5">
    <location>
        <begin position="567"/>
        <end position="578"/>
    </location>
</feature>
<dbReference type="HOGENOM" id="CLU_002808_0_0_1"/>
<dbReference type="Gene3D" id="2.130.10.10">
    <property type="entry name" value="YVTN repeat-like/Quinoprotein amine dehydrogenase"/>
    <property type="match status" value="2"/>
</dbReference>
<dbReference type="InterPro" id="IPR013577">
    <property type="entry name" value="LLGL2"/>
</dbReference>
<feature type="compositionally biased region" description="Polar residues" evidence="5">
    <location>
        <begin position="503"/>
        <end position="515"/>
    </location>
</feature>
<dbReference type="InterPro" id="IPR001680">
    <property type="entry name" value="WD40_rpt"/>
</dbReference>
<evidence type="ECO:0000256" key="4">
    <source>
        <dbReference type="ARBA" id="ARBA00022737"/>
    </source>
</evidence>
<comment type="similarity">
    <text evidence="1">Belongs to the WD repeat L(2)GL family.</text>
</comment>
<dbReference type="GO" id="GO:0099161">
    <property type="term" value="P:regulation of presynaptic dense core granule exocytosis"/>
    <property type="evidence" value="ECO:0000314"/>
    <property type="project" value="SynGO"/>
</dbReference>
<dbReference type="PANTHER" id="PTHR10241">
    <property type="entry name" value="LETHAL 2 GIANT LARVAE PROTEIN"/>
    <property type="match status" value="1"/>
</dbReference>
<feature type="compositionally biased region" description="Low complexity" evidence="5">
    <location>
        <begin position="661"/>
        <end position="673"/>
    </location>
</feature>
<dbReference type="InterPro" id="IPR036322">
    <property type="entry name" value="WD40_repeat_dom_sf"/>
</dbReference>
<dbReference type="Pfam" id="PF00400">
    <property type="entry name" value="WD40"/>
    <property type="match status" value="1"/>
</dbReference>
<organism evidence="7">
    <name type="scientific">Caenorhabditis elegans</name>
    <dbReference type="NCBI Taxonomy" id="6239"/>
    <lineage>
        <taxon>Eukaryota</taxon>
        <taxon>Metazoa</taxon>
        <taxon>Ecdysozoa</taxon>
        <taxon>Nematoda</taxon>
        <taxon>Chromadorea</taxon>
        <taxon>Rhabditida</taxon>
        <taxon>Rhabditina</taxon>
        <taxon>Rhabditomorpha</taxon>
        <taxon>Rhabditoidea</taxon>
        <taxon>Rhabditidae</taxon>
        <taxon>Peloderinae</taxon>
        <taxon>Caenorhabditis</taxon>
    </lineage>
</organism>
<name>Q49HI2_CAEEL</name>
<dbReference type="SMART" id="SM00320">
    <property type="entry name" value="WD40"/>
    <property type="match status" value="5"/>
</dbReference>
<dbReference type="InterPro" id="IPR000664">
    <property type="entry name" value="Lethal2_giant"/>
</dbReference>
<keyword evidence="2" id="KW-0268">Exocytosis</keyword>
<dbReference type="FunFam" id="2.130.10.10:FF:001288">
    <property type="entry name" value="TOMosyn synaptic protein"/>
    <property type="match status" value="1"/>
</dbReference>
<sequence length="1058" mass="116719">MRILVVRHGLPEDPRCFAYDPVQRLIAIGTGRGHIRIIGDAGVDYLLKHESGEPVLHMQFLVNEGGLITSCGTDSIHLWNYRQKTAEIVHTVQLSKESVSCIHLPVAGKWLFIGTDKGNVYFLCLNSFLLSPYVINWNKAIDLSCRVHPGPVRQLAVSPAENTKLLIVYDKGIVVQWNLGTREVDRYPLDPPIKSVNWHFDGRQILTGNVDGSISLYNHKKSTEAIQRTTPHGSGPCRPIQQVEWKHMSETESIIMFSGGMPTDDGLPMPALTILKGGKSATVLEMDWPIIQFIPLNQNIWNSIPQCPHSVAVLLKHDFMVLDLNQNGHPVIESPHAMNIHESPVTCMAYYSDCPLDLIGALTLVGTKQRNKEFSARSWPVTGGLGRECATGHQELVVTGHKDGSLKFWQETGEHLQILYKLKSSSHFERLEEMETSDKVSHAVKYIELCLESRQLLVAGISGQVTLFRFTKQVSVIRVFQIDEFENDDTLIYNTDTGNYTLRSTRNSLTPSSNGFLHPGEMPTRPKSAANSSNKSGGMMGLFRRNTAELAATIRERYQGNRSESATTDRPDVEHRGETPPPTPNEGNKVQKAGRSHSVKGSFIRRFAKSSSSKEKKEVKIEVDNQSNSGIERSRSFHSHISEEGDSQRESPSSGRQLNTSSPSTSSQSLERSMSTQPQESITSLSFIHSYSKKNDSKMSPCLWVGTSAGASLALNLILPEDRFTSTIVVAPSGTVVRLKGQVISQSFMDNTFCIISPASESYKEAAKEQSATSPDRSLLNRVNTKASLAPQYSSSIDSNDEISQILIVAAENEVKVVALPTFSQLYVQKFDEIPLVKATPTHIRGYPCLMCLSAAGQIIMLSLPSLRILQTSTIFPHSVEIDDPLCQKTAFSDHGLGVYMASQTEMEKYTMCSEIAEQTGESLGELFVPCEMPEQPKNNSFLKGVSSIFGGTPRNDPNDIDAILSENMGVKNSSGVNPMRSVARTIPGPSVQMDRAQAGGVSAGQAAAMALQNLNERTEKLNATVDATENLKNNAMSLSSRTGKLVEKYEKKKWYNF</sequence>
<dbReference type="GO" id="GO:0098793">
    <property type="term" value="C:presynapse"/>
    <property type="evidence" value="ECO:0007669"/>
    <property type="project" value="GOC"/>
</dbReference>
<dbReference type="EMBL" id="AY912103">
    <property type="protein sequence ID" value="AAX89146.1"/>
    <property type="molecule type" value="mRNA"/>
</dbReference>
<evidence type="ECO:0000256" key="3">
    <source>
        <dbReference type="ARBA" id="ARBA00022574"/>
    </source>
</evidence>
<keyword evidence="3" id="KW-0853">WD repeat</keyword>
<feature type="compositionally biased region" description="Basic and acidic residues" evidence="5">
    <location>
        <begin position="632"/>
        <end position="649"/>
    </location>
</feature>
<evidence type="ECO:0000256" key="5">
    <source>
        <dbReference type="SAM" id="MobiDB-lite"/>
    </source>
</evidence>
<dbReference type="SUPFAM" id="SSF50978">
    <property type="entry name" value="WD40 repeat-like"/>
    <property type="match status" value="1"/>
</dbReference>
<dbReference type="PANTHER" id="PTHR10241:SF25">
    <property type="entry name" value="TOMOSYN, ISOFORM C"/>
    <property type="match status" value="1"/>
</dbReference>
<feature type="region of interest" description="Disordered" evidence="5">
    <location>
        <begin position="555"/>
        <end position="681"/>
    </location>
</feature>
<feature type="compositionally biased region" description="Basic and acidic residues" evidence="5">
    <location>
        <begin position="612"/>
        <end position="623"/>
    </location>
</feature>
<dbReference type="Gene3D" id="1.20.5.110">
    <property type="match status" value="1"/>
</dbReference>
<proteinExistence type="evidence at transcript level"/>
<feature type="compositionally biased region" description="Polar residues" evidence="5">
    <location>
        <begin position="650"/>
        <end position="660"/>
    </location>
</feature>
<gene>
    <name evidence="7" type="primary">tom-1</name>
</gene>
<dbReference type="PRINTS" id="PR00962">
    <property type="entry name" value="LETHAL2GIANT"/>
</dbReference>
<dbReference type="GO" id="GO:0031594">
    <property type="term" value="C:neuromuscular junction"/>
    <property type="evidence" value="ECO:0000314"/>
    <property type="project" value="SynGO"/>
</dbReference>
<evidence type="ECO:0000313" key="7">
    <source>
        <dbReference type="EMBL" id="AAX89146.1"/>
    </source>
</evidence>
<dbReference type="InterPro" id="IPR015943">
    <property type="entry name" value="WD40/YVTN_repeat-like_dom_sf"/>
</dbReference>
<dbReference type="UCSC" id="M01A10.2f">
    <property type="organism name" value="c. elegans"/>
</dbReference>
<feature type="region of interest" description="Disordered" evidence="5">
    <location>
        <begin position="503"/>
        <end position="540"/>
    </location>
</feature>
<dbReference type="GO" id="GO:0031201">
    <property type="term" value="C:SNARE complex"/>
    <property type="evidence" value="ECO:0000353"/>
    <property type="project" value="WormBase"/>
</dbReference>
<dbReference type="CDD" id="cd15873">
    <property type="entry name" value="R-SNARE_STXBP5_6"/>
    <property type="match status" value="1"/>
</dbReference>
<evidence type="ECO:0000256" key="2">
    <source>
        <dbReference type="ARBA" id="ARBA00022483"/>
    </source>
</evidence>
<evidence type="ECO:0000259" key="6">
    <source>
        <dbReference type="Pfam" id="PF08366"/>
    </source>
</evidence>
<dbReference type="GO" id="GO:0016082">
    <property type="term" value="P:synaptic vesicle priming"/>
    <property type="evidence" value="ECO:0000315"/>
    <property type="project" value="WormBase"/>
</dbReference>
<evidence type="ECO:0000256" key="1">
    <source>
        <dbReference type="ARBA" id="ARBA00008070"/>
    </source>
</evidence>
<feature type="domain" description="Lethal giant larvae homologue 2" evidence="6">
    <location>
        <begin position="229"/>
        <end position="330"/>
    </location>
</feature>
<protein>
    <submittedName>
        <fullName evidence="7">Tomosyn</fullName>
    </submittedName>
</protein>
<keyword evidence="4" id="KW-0677">Repeat</keyword>
<reference evidence="7" key="1">
    <citation type="journal article" date="2005" name="PLoS Genet.">
        <title>Using microarrays to facilitate positional cloning: identification of tomosyn as an inhibitor of neurosecretion.</title>
        <authorList>
            <person name="Dybbs M."/>
            <person name="Ngai J."/>
            <person name="Kaplan J.M."/>
        </authorList>
    </citation>
    <scope>NUCLEOTIDE SEQUENCE</scope>
    <source>
        <strain evidence="7">VC223</strain>
    </source>
</reference>
<dbReference type="PeptideAtlas" id="Q49HI2"/>
<accession>Q49HI2</accession>
<dbReference type="AlphaFoldDB" id="Q49HI2"/>
<dbReference type="Pfam" id="PF08366">
    <property type="entry name" value="LLGL"/>
    <property type="match status" value="1"/>
</dbReference>